<comment type="caution">
    <text evidence="1">The sequence shown here is derived from an EMBL/GenBank/DDBJ whole genome shotgun (WGS) entry which is preliminary data.</text>
</comment>
<proteinExistence type="predicted"/>
<reference evidence="1" key="1">
    <citation type="journal article" date="2014" name="Front. Microbiol.">
        <title>High frequency of phylogenetically diverse reductive dehalogenase-homologous genes in deep subseafloor sedimentary metagenomes.</title>
        <authorList>
            <person name="Kawai M."/>
            <person name="Futagami T."/>
            <person name="Toyoda A."/>
            <person name="Takaki Y."/>
            <person name="Nishi S."/>
            <person name="Hori S."/>
            <person name="Arai W."/>
            <person name="Tsubouchi T."/>
            <person name="Morono Y."/>
            <person name="Uchiyama I."/>
            <person name="Ito T."/>
            <person name="Fujiyama A."/>
            <person name="Inagaki F."/>
            <person name="Takami H."/>
        </authorList>
    </citation>
    <scope>NUCLEOTIDE SEQUENCE</scope>
    <source>
        <strain evidence="1">Expedition CK06-06</strain>
    </source>
</reference>
<dbReference type="AlphaFoldDB" id="X1C3M3"/>
<accession>X1C3M3</accession>
<protein>
    <submittedName>
        <fullName evidence="1">Uncharacterized protein</fullName>
    </submittedName>
</protein>
<evidence type="ECO:0000313" key="1">
    <source>
        <dbReference type="EMBL" id="GAG91013.1"/>
    </source>
</evidence>
<organism evidence="1">
    <name type="scientific">marine sediment metagenome</name>
    <dbReference type="NCBI Taxonomy" id="412755"/>
    <lineage>
        <taxon>unclassified sequences</taxon>
        <taxon>metagenomes</taxon>
        <taxon>ecological metagenomes</taxon>
    </lineage>
</organism>
<gene>
    <name evidence="1" type="ORF">S01H4_48300</name>
</gene>
<name>X1C3M3_9ZZZZ</name>
<dbReference type="EMBL" id="BART01027215">
    <property type="protein sequence ID" value="GAG91013.1"/>
    <property type="molecule type" value="Genomic_DNA"/>
</dbReference>
<sequence>MAEFLSCVFIDSKGRHTNRRYEVETQTLKADYGTLGTLFAAEIEAITDLGLVSMTLLRPLGISFAVTAGANVDVGATFNGLVYDGEGKQASLKMPGFKDALVDDDASIDLDDADVAAFLDRFLQAAGDFLLSDGEQMASWTRGTLDR</sequence>